<dbReference type="EMBL" id="GBXM01027471">
    <property type="protein sequence ID" value="JAH81106.1"/>
    <property type="molecule type" value="Transcribed_RNA"/>
</dbReference>
<evidence type="ECO:0000313" key="1">
    <source>
        <dbReference type="EMBL" id="JAH81106.1"/>
    </source>
</evidence>
<protein>
    <submittedName>
        <fullName evidence="1">Uncharacterized protein</fullName>
    </submittedName>
</protein>
<dbReference type="AlphaFoldDB" id="A0A0E9VSN6"/>
<name>A0A0E9VSN6_ANGAN</name>
<reference evidence="1" key="2">
    <citation type="journal article" date="2015" name="Fish Shellfish Immunol.">
        <title>Early steps in the European eel (Anguilla anguilla)-Vibrio vulnificus interaction in the gills: Role of the RtxA13 toxin.</title>
        <authorList>
            <person name="Callol A."/>
            <person name="Pajuelo D."/>
            <person name="Ebbesson L."/>
            <person name="Teles M."/>
            <person name="MacKenzie S."/>
            <person name="Amaro C."/>
        </authorList>
    </citation>
    <scope>NUCLEOTIDE SEQUENCE</scope>
</reference>
<organism evidence="1">
    <name type="scientific">Anguilla anguilla</name>
    <name type="common">European freshwater eel</name>
    <name type="synonym">Muraena anguilla</name>
    <dbReference type="NCBI Taxonomy" id="7936"/>
    <lineage>
        <taxon>Eukaryota</taxon>
        <taxon>Metazoa</taxon>
        <taxon>Chordata</taxon>
        <taxon>Craniata</taxon>
        <taxon>Vertebrata</taxon>
        <taxon>Euteleostomi</taxon>
        <taxon>Actinopterygii</taxon>
        <taxon>Neopterygii</taxon>
        <taxon>Teleostei</taxon>
        <taxon>Anguilliformes</taxon>
        <taxon>Anguillidae</taxon>
        <taxon>Anguilla</taxon>
    </lineage>
</organism>
<accession>A0A0E9VSN6</accession>
<sequence length="17" mass="2144">MVTFRRLRSKGLEHFCY</sequence>
<reference evidence="1" key="1">
    <citation type="submission" date="2014-11" db="EMBL/GenBank/DDBJ databases">
        <authorList>
            <person name="Amaro Gonzalez C."/>
        </authorList>
    </citation>
    <scope>NUCLEOTIDE SEQUENCE</scope>
</reference>
<proteinExistence type="predicted"/>